<protein>
    <recommendedName>
        <fullName evidence="3">KTSC domain-containing protein</fullName>
    </recommendedName>
</protein>
<organism evidence="1 2">
    <name type="scientific">Mesorhizobium album</name>
    <dbReference type="NCBI Taxonomy" id="3072314"/>
    <lineage>
        <taxon>Bacteria</taxon>
        <taxon>Pseudomonadati</taxon>
        <taxon>Pseudomonadota</taxon>
        <taxon>Alphaproteobacteria</taxon>
        <taxon>Hyphomicrobiales</taxon>
        <taxon>Phyllobacteriaceae</taxon>
        <taxon>Mesorhizobium</taxon>
    </lineage>
</organism>
<dbReference type="Proteomes" id="UP001287059">
    <property type="component" value="Unassembled WGS sequence"/>
</dbReference>
<evidence type="ECO:0008006" key="3">
    <source>
        <dbReference type="Google" id="ProtNLM"/>
    </source>
</evidence>
<gene>
    <name evidence="1" type="ORF">RFN28_21900</name>
</gene>
<dbReference type="EMBL" id="JAVIIW010000027">
    <property type="protein sequence ID" value="MDX8481091.1"/>
    <property type="molecule type" value="Genomic_DNA"/>
</dbReference>
<keyword evidence="2" id="KW-1185">Reference proteome</keyword>
<reference evidence="1 2" key="1">
    <citation type="submission" date="2023-08" db="EMBL/GenBank/DDBJ databases">
        <title>Implementing the SeqCode for naming new Mesorhizobium species isolated from Vachellia karroo root nodules.</title>
        <authorList>
            <person name="Van Lill M."/>
        </authorList>
    </citation>
    <scope>NUCLEOTIDE SEQUENCE [LARGE SCALE GENOMIC DNA]</scope>
    <source>
        <strain evidence="1 2">VK24D</strain>
    </source>
</reference>
<dbReference type="RefSeq" id="WP_320289302.1">
    <property type="nucleotide sequence ID" value="NZ_JAVIIW010000027.1"/>
</dbReference>
<evidence type="ECO:0000313" key="2">
    <source>
        <dbReference type="Proteomes" id="UP001287059"/>
    </source>
</evidence>
<comment type="caution">
    <text evidence="1">The sequence shown here is derived from an EMBL/GenBank/DDBJ whole genome shotgun (WGS) entry which is preliminary data.</text>
</comment>
<name>A0ABU4Y2A9_9HYPH</name>
<sequence length="59" mass="6662">MNNQPWKTSVEIDEIGNALYVRVIEDGVVNIRAFKSLTEAKSFATSERVRLALDAPLRK</sequence>
<evidence type="ECO:0000313" key="1">
    <source>
        <dbReference type="EMBL" id="MDX8481091.1"/>
    </source>
</evidence>
<proteinExistence type="predicted"/>
<accession>A0ABU4Y2A9</accession>